<evidence type="ECO:0000313" key="1">
    <source>
        <dbReference type="EMBL" id="WMV25015.1"/>
    </source>
</evidence>
<name>A0AAF0TT06_SOLVR</name>
<organism evidence="1 2">
    <name type="scientific">Solanum verrucosum</name>
    <dbReference type="NCBI Taxonomy" id="315347"/>
    <lineage>
        <taxon>Eukaryota</taxon>
        <taxon>Viridiplantae</taxon>
        <taxon>Streptophyta</taxon>
        <taxon>Embryophyta</taxon>
        <taxon>Tracheophyta</taxon>
        <taxon>Spermatophyta</taxon>
        <taxon>Magnoliopsida</taxon>
        <taxon>eudicotyledons</taxon>
        <taxon>Gunneridae</taxon>
        <taxon>Pentapetalae</taxon>
        <taxon>asterids</taxon>
        <taxon>lamiids</taxon>
        <taxon>Solanales</taxon>
        <taxon>Solanaceae</taxon>
        <taxon>Solanoideae</taxon>
        <taxon>Solaneae</taxon>
        <taxon>Solanum</taxon>
    </lineage>
</organism>
<sequence length="105" mass="11908">MVEPNHRLLARRNHYIETEEETSLKNHLHWARIKVKGAGKLIPPAIEVVGGGMVFTIPIWVEAPVTFRVEKEKTQVGVFEPVGNQKQRPILMKDSTVGETSPWVQ</sequence>
<gene>
    <name evidence="1" type="ORF">MTR67_018400</name>
</gene>
<dbReference type="AlphaFoldDB" id="A0AAF0TT06"/>
<protein>
    <submittedName>
        <fullName evidence="1">Uncharacterized protein</fullName>
    </submittedName>
</protein>
<dbReference type="EMBL" id="CP133615">
    <property type="protein sequence ID" value="WMV25015.1"/>
    <property type="molecule type" value="Genomic_DNA"/>
</dbReference>
<proteinExistence type="predicted"/>
<keyword evidence="2" id="KW-1185">Reference proteome</keyword>
<reference evidence="1" key="1">
    <citation type="submission" date="2023-08" db="EMBL/GenBank/DDBJ databases">
        <title>A de novo genome assembly of Solanum verrucosum Schlechtendal, a Mexican diploid species geographically isolated from the other diploid A-genome species in potato relatives.</title>
        <authorList>
            <person name="Hosaka K."/>
        </authorList>
    </citation>
    <scope>NUCLEOTIDE SEQUENCE</scope>
    <source>
        <tissue evidence="1">Young leaves</tissue>
    </source>
</reference>
<evidence type="ECO:0000313" key="2">
    <source>
        <dbReference type="Proteomes" id="UP001234989"/>
    </source>
</evidence>
<dbReference type="PANTHER" id="PTHR34427:SF15">
    <property type="entry name" value="DUF4283 DOMAIN-CONTAINING PROTEIN"/>
    <property type="match status" value="1"/>
</dbReference>
<dbReference type="PANTHER" id="PTHR34427">
    <property type="entry name" value="DUF4283 DOMAIN PROTEIN"/>
    <property type="match status" value="1"/>
</dbReference>
<dbReference type="Proteomes" id="UP001234989">
    <property type="component" value="Chromosome 4"/>
</dbReference>
<accession>A0AAF0TT06</accession>